<evidence type="ECO:0000313" key="2">
    <source>
        <dbReference type="EMBL" id="MXU87478.1"/>
    </source>
</evidence>
<reference evidence="2" key="1">
    <citation type="submission" date="2019-12" db="EMBL/GenBank/DDBJ databases">
        <title>An insight into the sialome of adult female Ixodes ricinus ticks feeding for 6 days.</title>
        <authorList>
            <person name="Perner J."/>
            <person name="Ribeiro J.M.C."/>
        </authorList>
    </citation>
    <scope>NUCLEOTIDE SEQUENCE</scope>
    <source>
        <strain evidence="2">Semi-engorged</strain>
        <tissue evidence="2">Salivary glands</tissue>
    </source>
</reference>
<keyword evidence="1" id="KW-0812">Transmembrane</keyword>
<keyword evidence="1" id="KW-1133">Transmembrane helix</keyword>
<dbReference type="EMBL" id="GIFC01005395">
    <property type="protein sequence ID" value="MXU87478.1"/>
    <property type="molecule type" value="Transcribed_RNA"/>
</dbReference>
<accession>A0A6B0U737</accession>
<dbReference type="PROSITE" id="PS51257">
    <property type="entry name" value="PROKAR_LIPOPROTEIN"/>
    <property type="match status" value="1"/>
</dbReference>
<proteinExistence type="predicted"/>
<evidence type="ECO:0000256" key="1">
    <source>
        <dbReference type="SAM" id="Phobius"/>
    </source>
</evidence>
<name>A0A6B0U737_IXORI</name>
<organism evidence="2">
    <name type="scientific">Ixodes ricinus</name>
    <name type="common">Common tick</name>
    <name type="synonym">Acarus ricinus</name>
    <dbReference type="NCBI Taxonomy" id="34613"/>
    <lineage>
        <taxon>Eukaryota</taxon>
        <taxon>Metazoa</taxon>
        <taxon>Ecdysozoa</taxon>
        <taxon>Arthropoda</taxon>
        <taxon>Chelicerata</taxon>
        <taxon>Arachnida</taxon>
        <taxon>Acari</taxon>
        <taxon>Parasitiformes</taxon>
        <taxon>Ixodida</taxon>
        <taxon>Ixodoidea</taxon>
        <taxon>Ixodidae</taxon>
        <taxon>Ixodinae</taxon>
        <taxon>Ixodes</taxon>
    </lineage>
</organism>
<keyword evidence="1" id="KW-0472">Membrane</keyword>
<protein>
    <submittedName>
        <fullName evidence="2">Uncharacterized protein</fullName>
    </submittedName>
</protein>
<feature type="transmembrane region" description="Helical" evidence="1">
    <location>
        <begin position="66"/>
        <end position="91"/>
    </location>
</feature>
<dbReference type="AlphaFoldDB" id="A0A6B0U737"/>
<sequence length="96" mass="10709">MLLRPRPLLSLPTCFVSSCGCHSERDGCFKQIRRVERNAWPLSVGHVGLKRLGDNLSLDSLCRADVIFGVVVFAVFSVLLFSCVADAAVVFRRTRR</sequence>